<keyword evidence="3" id="KW-0010">Activator</keyword>
<dbReference type="InterPro" id="IPR009061">
    <property type="entry name" value="DNA-bd_dom_put_sf"/>
</dbReference>
<dbReference type="Gene3D" id="1.10.1660.10">
    <property type="match status" value="1"/>
</dbReference>
<dbReference type="AlphaFoldDB" id="A0A926HNT8"/>
<evidence type="ECO:0000256" key="4">
    <source>
        <dbReference type="ARBA" id="ARBA00023163"/>
    </source>
</evidence>
<dbReference type="PRINTS" id="PR00040">
    <property type="entry name" value="HTHMERR"/>
</dbReference>
<comment type="caution">
    <text evidence="6">The sequence shown here is derived from an EMBL/GenBank/DDBJ whole genome shotgun (WGS) entry which is preliminary data.</text>
</comment>
<dbReference type="EMBL" id="JACRSO010000003">
    <property type="protein sequence ID" value="MBC8529506.1"/>
    <property type="molecule type" value="Genomic_DNA"/>
</dbReference>
<dbReference type="InterPro" id="IPR012925">
    <property type="entry name" value="TipAS_dom"/>
</dbReference>
<proteinExistence type="predicted"/>
<reference evidence="6" key="1">
    <citation type="submission" date="2020-08" db="EMBL/GenBank/DDBJ databases">
        <title>Genome public.</title>
        <authorList>
            <person name="Liu C."/>
            <person name="Sun Q."/>
        </authorList>
    </citation>
    <scope>NUCLEOTIDE SEQUENCE</scope>
    <source>
        <strain evidence="6">NSJ-44</strain>
    </source>
</reference>
<accession>A0A926HNT8</accession>
<keyword evidence="4" id="KW-0804">Transcription</keyword>
<keyword evidence="2" id="KW-0238">DNA-binding</keyword>
<dbReference type="SUPFAM" id="SSF89082">
    <property type="entry name" value="Antibiotic binding domain of TipA-like multidrug resistance regulators"/>
    <property type="match status" value="1"/>
</dbReference>
<name>A0A926HNT8_9FIRM</name>
<dbReference type="SUPFAM" id="SSF46955">
    <property type="entry name" value="Putative DNA-binding domain"/>
    <property type="match status" value="1"/>
</dbReference>
<dbReference type="SMART" id="SM00422">
    <property type="entry name" value="HTH_MERR"/>
    <property type="match status" value="1"/>
</dbReference>
<evidence type="ECO:0000259" key="5">
    <source>
        <dbReference type="PROSITE" id="PS50937"/>
    </source>
</evidence>
<dbReference type="Proteomes" id="UP000654279">
    <property type="component" value="Unassembled WGS sequence"/>
</dbReference>
<dbReference type="Pfam" id="PF13411">
    <property type="entry name" value="MerR_1"/>
    <property type="match status" value="1"/>
</dbReference>
<sequence>MEYTVRGLSKLSGVSERALRYYDSLGLLCPERLPNGYRRYGSSEVARLQQILFYRQMGIPLKEIALLLDDPEFDRAAALLCHRQSLCRKLTALEKLIGNIDRTLQEWKGGEIMSDQERFEGLGQAAAQKNEQNYGREIRQKYGDKAVDQSNAALSKLNKTQYQAMMQEGETITAAIAACMPQGAGAQETQAAIARHYAYLNAHFGIHYTYEMYAGLGQMYACDPRFTAYYERFAPGLAAFMQQAIAIFVQEAGAKAE</sequence>
<evidence type="ECO:0000256" key="3">
    <source>
        <dbReference type="ARBA" id="ARBA00023159"/>
    </source>
</evidence>
<dbReference type="InterPro" id="IPR000551">
    <property type="entry name" value="MerR-type_HTH_dom"/>
</dbReference>
<dbReference type="RefSeq" id="WP_249285339.1">
    <property type="nucleotide sequence ID" value="NZ_JACRSO010000003.1"/>
</dbReference>
<dbReference type="GO" id="GO:0003677">
    <property type="term" value="F:DNA binding"/>
    <property type="evidence" value="ECO:0007669"/>
    <property type="project" value="UniProtKB-KW"/>
</dbReference>
<evidence type="ECO:0000256" key="1">
    <source>
        <dbReference type="ARBA" id="ARBA00023015"/>
    </source>
</evidence>
<dbReference type="GO" id="GO:0003700">
    <property type="term" value="F:DNA-binding transcription factor activity"/>
    <property type="evidence" value="ECO:0007669"/>
    <property type="project" value="InterPro"/>
</dbReference>
<dbReference type="PANTHER" id="PTHR30204:SF90">
    <property type="entry name" value="HTH-TYPE TRANSCRIPTIONAL ACTIVATOR MTA"/>
    <property type="match status" value="1"/>
</dbReference>
<dbReference type="Pfam" id="PF07739">
    <property type="entry name" value="TipAS"/>
    <property type="match status" value="1"/>
</dbReference>
<organism evidence="6 7">
    <name type="scientific">Luoshenia tenuis</name>
    <dbReference type="NCBI Taxonomy" id="2763654"/>
    <lineage>
        <taxon>Bacteria</taxon>
        <taxon>Bacillati</taxon>
        <taxon>Bacillota</taxon>
        <taxon>Clostridia</taxon>
        <taxon>Christensenellales</taxon>
        <taxon>Christensenellaceae</taxon>
        <taxon>Luoshenia</taxon>
    </lineage>
</organism>
<evidence type="ECO:0000313" key="7">
    <source>
        <dbReference type="Proteomes" id="UP000654279"/>
    </source>
</evidence>
<gene>
    <name evidence="6" type="ORF">H8699_08715</name>
</gene>
<dbReference type="PROSITE" id="PS50937">
    <property type="entry name" value="HTH_MERR_2"/>
    <property type="match status" value="1"/>
</dbReference>
<dbReference type="Gene3D" id="1.10.490.50">
    <property type="entry name" value="Antibiotic binding domain of TipA-like multidrug resistance regulators"/>
    <property type="match status" value="1"/>
</dbReference>
<dbReference type="CDD" id="cd01106">
    <property type="entry name" value="HTH_TipAL-Mta"/>
    <property type="match status" value="1"/>
</dbReference>
<feature type="domain" description="HTH merR-type" evidence="5">
    <location>
        <begin position="1"/>
        <end position="70"/>
    </location>
</feature>
<protein>
    <submittedName>
        <fullName evidence="6">MerR family transcriptional regulator</fullName>
    </submittedName>
</protein>
<keyword evidence="1" id="KW-0805">Transcription regulation</keyword>
<dbReference type="PANTHER" id="PTHR30204">
    <property type="entry name" value="REDOX-CYCLING DRUG-SENSING TRANSCRIPTIONAL ACTIVATOR SOXR"/>
    <property type="match status" value="1"/>
</dbReference>
<evidence type="ECO:0000313" key="6">
    <source>
        <dbReference type="EMBL" id="MBC8529506.1"/>
    </source>
</evidence>
<keyword evidence="7" id="KW-1185">Reference proteome</keyword>
<evidence type="ECO:0000256" key="2">
    <source>
        <dbReference type="ARBA" id="ARBA00023125"/>
    </source>
</evidence>
<dbReference type="InterPro" id="IPR036244">
    <property type="entry name" value="TipA-like_antibiotic-bd"/>
</dbReference>
<dbReference type="InterPro" id="IPR047057">
    <property type="entry name" value="MerR_fam"/>
</dbReference>